<accession>A0A316ADY1</accession>
<keyword evidence="4" id="KW-1185">Reference proteome</keyword>
<protein>
    <submittedName>
        <fullName evidence="3">Glycosyltransferase involved in cell wall biosynthesis</fullName>
    </submittedName>
</protein>
<comment type="caution">
    <text evidence="3">The sequence shown here is derived from an EMBL/GenBank/DDBJ whole genome shotgun (WGS) entry which is preliminary data.</text>
</comment>
<name>A0A316ADY1_9BACT</name>
<dbReference type="EMBL" id="QGDT01000012">
    <property type="protein sequence ID" value="PWJ55985.1"/>
    <property type="molecule type" value="Genomic_DNA"/>
</dbReference>
<dbReference type="Pfam" id="PF00534">
    <property type="entry name" value="Glycos_transf_1"/>
    <property type="match status" value="1"/>
</dbReference>
<evidence type="ECO:0000259" key="2">
    <source>
        <dbReference type="Pfam" id="PF00534"/>
    </source>
</evidence>
<dbReference type="Proteomes" id="UP000245880">
    <property type="component" value="Unassembled WGS sequence"/>
</dbReference>
<dbReference type="PANTHER" id="PTHR46401:SF2">
    <property type="entry name" value="GLYCOSYLTRANSFERASE WBBK-RELATED"/>
    <property type="match status" value="1"/>
</dbReference>
<evidence type="ECO:0000313" key="3">
    <source>
        <dbReference type="EMBL" id="PWJ55985.1"/>
    </source>
</evidence>
<evidence type="ECO:0000256" key="1">
    <source>
        <dbReference type="ARBA" id="ARBA00022679"/>
    </source>
</evidence>
<dbReference type="PANTHER" id="PTHR46401">
    <property type="entry name" value="GLYCOSYLTRANSFERASE WBBK-RELATED"/>
    <property type="match status" value="1"/>
</dbReference>
<sequence length="314" mass="35916">MQTQKCLFVFSDQALGPWVKYVKNYPNVVHCHDFLAQQSAFGMIKENPTSKSGKIYQTFIRDGYRHSNNFISVSRKTESDLLKTLLIQPQITKVVYNGLTQTFLPAPKQEIIAELTNHTKLDISKGYILHVGGNQWYKNRIGVIEIYDQWRKINNELRLPLIMVGAAPNKRILKSYEESGYKMEIEFLINKPDDIVKKFYQGANVFLFPSIAEGFGWPIAEAMACGTIVITTNEAPMNEVGGEAAIYINKRPTENHKLETWLVESALILDQVLNLDYDQKSETKLKGFQNIKRFSSNHALDQISQIYQSIESIQ</sequence>
<dbReference type="Gene3D" id="3.40.50.2000">
    <property type="entry name" value="Glycogen Phosphorylase B"/>
    <property type="match status" value="2"/>
</dbReference>
<dbReference type="InterPro" id="IPR001296">
    <property type="entry name" value="Glyco_trans_1"/>
</dbReference>
<proteinExistence type="predicted"/>
<evidence type="ECO:0000313" key="4">
    <source>
        <dbReference type="Proteomes" id="UP000245880"/>
    </source>
</evidence>
<dbReference type="SUPFAM" id="SSF53756">
    <property type="entry name" value="UDP-Glycosyltransferase/glycogen phosphorylase"/>
    <property type="match status" value="1"/>
</dbReference>
<dbReference type="GO" id="GO:0009103">
    <property type="term" value="P:lipopolysaccharide biosynthetic process"/>
    <property type="evidence" value="ECO:0007669"/>
    <property type="project" value="TreeGrafter"/>
</dbReference>
<gene>
    <name evidence="3" type="ORF">CLV98_11280</name>
</gene>
<dbReference type="GO" id="GO:0016757">
    <property type="term" value="F:glycosyltransferase activity"/>
    <property type="evidence" value="ECO:0007669"/>
    <property type="project" value="InterPro"/>
</dbReference>
<organism evidence="3 4">
    <name type="scientific">Dyadobacter jejuensis</name>
    <dbReference type="NCBI Taxonomy" id="1082580"/>
    <lineage>
        <taxon>Bacteria</taxon>
        <taxon>Pseudomonadati</taxon>
        <taxon>Bacteroidota</taxon>
        <taxon>Cytophagia</taxon>
        <taxon>Cytophagales</taxon>
        <taxon>Spirosomataceae</taxon>
        <taxon>Dyadobacter</taxon>
    </lineage>
</organism>
<dbReference type="AlphaFoldDB" id="A0A316ADY1"/>
<keyword evidence="1 3" id="KW-0808">Transferase</keyword>
<feature type="domain" description="Glycosyl transferase family 1" evidence="2">
    <location>
        <begin position="124"/>
        <end position="240"/>
    </location>
</feature>
<reference evidence="3 4" key="1">
    <citation type="submission" date="2018-03" db="EMBL/GenBank/DDBJ databases">
        <title>Genomic Encyclopedia of Archaeal and Bacterial Type Strains, Phase II (KMG-II): from individual species to whole genera.</title>
        <authorList>
            <person name="Goeker M."/>
        </authorList>
    </citation>
    <scope>NUCLEOTIDE SEQUENCE [LARGE SCALE GENOMIC DNA]</scope>
    <source>
        <strain evidence="3 4">DSM 100346</strain>
    </source>
</reference>